<dbReference type="PANTHER" id="PTHR23517">
    <property type="entry name" value="RESISTANCE PROTEIN MDTM, PUTATIVE-RELATED-RELATED"/>
    <property type="match status" value="1"/>
</dbReference>
<protein>
    <submittedName>
        <fullName evidence="9">Dipeptide and tripeptide permease A</fullName>
    </submittedName>
</protein>
<dbReference type="RefSeq" id="WP_044011988.1">
    <property type="nucleotide sequence ID" value="NZ_CCVW01000004.1"/>
</dbReference>
<evidence type="ECO:0000256" key="4">
    <source>
        <dbReference type="ARBA" id="ARBA00022692"/>
    </source>
</evidence>
<dbReference type="InterPro" id="IPR000109">
    <property type="entry name" value="POT_fam"/>
</dbReference>
<feature type="transmembrane region" description="Helical" evidence="8">
    <location>
        <begin position="469"/>
        <end position="488"/>
    </location>
</feature>
<feature type="transmembrane region" description="Helical" evidence="8">
    <location>
        <begin position="93"/>
        <end position="115"/>
    </location>
</feature>
<feature type="transmembrane region" description="Helical" evidence="8">
    <location>
        <begin position="121"/>
        <end position="149"/>
    </location>
</feature>
<dbReference type="eggNOG" id="COG3104">
    <property type="taxonomic scope" value="Bacteria"/>
</dbReference>
<dbReference type="AlphaFoldDB" id="A0A078L0M6"/>
<reference evidence="9 10" key="1">
    <citation type="submission" date="2014-06" db="EMBL/GenBank/DDBJ databases">
        <authorList>
            <person name="Urmite Genomes Urmite Genomes"/>
        </authorList>
    </citation>
    <scope>NUCLEOTIDE SEQUENCE [LARGE SCALE GENOMIC DNA]</scope>
</reference>
<evidence type="ECO:0000256" key="8">
    <source>
        <dbReference type="SAM" id="Phobius"/>
    </source>
</evidence>
<dbReference type="GO" id="GO:1904680">
    <property type="term" value="F:peptide transmembrane transporter activity"/>
    <property type="evidence" value="ECO:0007669"/>
    <property type="project" value="InterPro"/>
</dbReference>
<dbReference type="InterPro" id="IPR050171">
    <property type="entry name" value="MFS_Transporters"/>
</dbReference>
<feature type="transmembrane region" description="Helical" evidence="8">
    <location>
        <begin position="161"/>
        <end position="181"/>
    </location>
</feature>
<keyword evidence="2" id="KW-0813">Transport</keyword>
<feature type="transmembrane region" description="Helical" evidence="8">
    <location>
        <begin position="281"/>
        <end position="300"/>
    </location>
</feature>
<dbReference type="NCBIfam" id="TIGR00924">
    <property type="entry name" value="yjdL_sub1_fam"/>
    <property type="match status" value="1"/>
</dbReference>
<feature type="transmembrane region" description="Helical" evidence="8">
    <location>
        <begin position="23"/>
        <end position="46"/>
    </location>
</feature>
<keyword evidence="7 8" id="KW-0472">Membrane</keyword>
<evidence type="ECO:0000313" key="10">
    <source>
        <dbReference type="Proteomes" id="UP000044071"/>
    </source>
</evidence>
<keyword evidence="10" id="KW-1185">Reference proteome</keyword>
<evidence type="ECO:0000256" key="2">
    <source>
        <dbReference type="ARBA" id="ARBA00022448"/>
    </source>
</evidence>
<name>A0A078L0M6_9GAMM</name>
<dbReference type="STRING" id="1034943.BN59_03116"/>
<feature type="transmembrane region" description="Helical" evidence="8">
    <location>
        <begin position="390"/>
        <end position="416"/>
    </location>
</feature>
<dbReference type="OrthoDB" id="5648799at2"/>
<dbReference type="SUPFAM" id="SSF103473">
    <property type="entry name" value="MFS general substrate transporter"/>
    <property type="match status" value="2"/>
</dbReference>
<comment type="subcellular location">
    <subcellularLocation>
        <location evidence="1">Cell membrane</location>
        <topology evidence="1">Multi-pass membrane protein</topology>
    </subcellularLocation>
</comment>
<accession>A0A078L0M6</accession>
<dbReference type="InterPro" id="IPR018456">
    <property type="entry name" value="PTR2_symporter_CS"/>
</dbReference>
<dbReference type="InterPro" id="IPR005279">
    <property type="entry name" value="Dipep/tripep_permease"/>
</dbReference>
<keyword evidence="3" id="KW-1003">Cell membrane</keyword>
<evidence type="ECO:0000256" key="3">
    <source>
        <dbReference type="ARBA" id="ARBA00022475"/>
    </source>
</evidence>
<evidence type="ECO:0000256" key="7">
    <source>
        <dbReference type="ARBA" id="ARBA00023136"/>
    </source>
</evidence>
<dbReference type="EMBL" id="CCSB01000004">
    <property type="protein sequence ID" value="CDZ78802.1"/>
    <property type="molecule type" value="Genomic_DNA"/>
</dbReference>
<feature type="transmembrane region" description="Helical" evidence="8">
    <location>
        <begin position="227"/>
        <end position="245"/>
    </location>
</feature>
<keyword evidence="5" id="KW-0571">Peptide transport</keyword>
<dbReference type="GO" id="GO:0005886">
    <property type="term" value="C:plasma membrane"/>
    <property type="evidence" value="ECO:0007669"/>
    <property type="project" value="UniProtKB-SubCell"/>
</dbReference>
<dbReference type="Gene3D" id="1.20.1250.20">
    <property type="entry name" value="MFS general substrate transporter like domains"/>
    <property type="match status" value="1"/>
</dbReference>
<dbReference type="Proteomes" id="UP000044071">
    <property type="component" value="Unassembled WGS sequence"/>
</dbReference>
<sequence>MAYQGLKNYLPQWDIRQQQTNNIVLITFWSQFSSYALNTILILFLTRPLLTHGLGYNQETAYAFMGVSQATGYLMPVLGGFMADKILGIRRAILLGSVMLASAYLLVMLSGYTLTSYGDTLFIAAYALIPATNSLLMGTASSMVSHIYADDAIKAKSAMTFYYMAINIGGLLATFIAPALLDSRYGPLSVLALTFAGKAIAALNFAKRYSLYDQVAWGKDRLAFSRKSKYQLAIYILSIYCFTLFAYSYVYLASLIVGLGCALGIFWFLKKTLSLSGTHRTKQLVALLLIVEAIVFFIIYNQMNSTLVLFAKNNSDLQLCGLSISAAQYQLLNPLLIIAIGTQLPRFYRLFPRFTIPYQFAAGTLLASCALILLAFAANRASNGYINGNYIGLSYIFITLAELWVSAIGLSMIGLYCDSENIAFAMGVWYLAASMSNAISGRLAGLVAIPDNLNSALQSLKIYQHYYLLLGGCTLVLGLMMLILAYVVQYRLRKKGIVLV</sequence>
<evidence type="ECO:0000313" key="9">
    <source>
        <dbReference type="EMBL" id="CDZ78802.1"/>
    </source>
</evidence>
<evidence type="ECO:0000256" key="6">
    <source>
        <dbReference type="ARBA" id="ARBA00022989"/>
    </source>
</evidence>
<dbReference type="GO" id="GO:0006857">
    <property type="term" value="P:oligopeptide transport"/>
    <property type="evidence" value="ECO:0007669"/>
    <property type="project" value="InterPro"/>
</dbReference>
<gene>
    <name evidence="9" type="primary">dtpA_2</name>
    <name evidence="9" type="ORF">BN59_03116</name>
</gene>
<evidence type="ECO:0000256" key="5">
    <source>
        <dbReference type="ARBA" id="ARBA00022856"/>
    </source>
</evidence>
<keyword evidence="5" id="KW-0653">Protein transport</keyword>
<keyword evidence="4 8" id="KW-0812">Transmembrane</keyword>
<evidence type="ECO:0000256" key="1">
    <source>
        <dbReference type="ARBA" id="ARBA00004651"/>
    </source>
</evidence>
<dbReference type="InterPro" id="IPR036259">
    <property type="entry name" value="MFS_trans_sf"/>
</dbReference>
<feature type="transmembrane region" description="Helical" evidence="8">
    <location>
        <begin position="61"/>
        <end position="81"/>
    </location>
</feature>
<dbReference type="PANTHER" id="PTHR23517:SF15">
    <property type="entry name" value="PROTON-DEPENDENT OLIGOPEPTIDE FAMILY TRANSPORT PROTEIN"/>
    <property type="match status" value="1"/>
</dbReference>
<proteinExistence type="predicted"/>
<organism evidence="9 10">
    <name type="scientific">Legionella massiliensis</name>
    <dbReference type="NCBI Taxonomy" id="1034943"/>
    <lineage>
        <taxon>Bacteria</taxon>
        <taxon>Pseudomonadati</taxon>
        <taxon>Pseudomonadota</taxon>
        <taxon>Gammaproteobacteria</taxon>
        <taxon>Legionellales</taxon>
        <taxon>Legionellaceae</taxon>
        <taxon>Legionella</taxon>
    </lineage>
</organism>
<keyword evidence="6 8" id="KW-1133">Transmembrane helix</keyword>
<feature type="transmembrane region" description="Helical" evidence="8">
    <location>
        <begin position="360"/>
        <end position="378"/>
    </location>
</feature>
<dbReference type="Pfam" id="PF00854">
    <property type="entry name" value="PTR2"/>
    <property type="match status" value="1"/>
</dbReference>
<feature type="transmembrane region" description="Helical" evidence="8">
    <location>
        <begin position="428"/>
        <end position="449"/>
    </location>
</feature>
<feature type="transmembrane region" description="Helical" evidence="8">
    <location>
        <begin position="187"/>
        <end position="206"/>
    </location>
</feature>
<dbReference type="PROSITE" id="PS01022">
    <property type="entry name" value="PTR2_1"/>
    <property type="match status" value="1"/>
</dbReference>